<reference evidence="7 8" key="1">
    <citation type="submission" date="2020-01" db="EMBL/GenBank/DDBJ databases">
        <title>The possibility of degradation of plastic by Microbulbifer hydrolyticus IRE-31.</title>
        <authorList>
            <person name="Liu L."/>
        </authorList>
    </citation>
    <scope>NUCLEOTIDE SEQUENCE [LARGE SCALE GENOMIC DNA]</scope>
    <source>
        <strain evidence="7 8">IRE-31</strain>
    </source>
</reference>
<dbReference type="Gene3D" id="2.160.20.10">
    <property type="entry name" value="Single-stranded right-handed beta-helix, Pectin lyase-like"/>
    <property type="match status" value="1"/>
</dbReference>
<gene>
    <name evidence="7" type="ORF">GTQ55_16410</name>
    <name evidence="6" type="ORF">HNQ53_003284</name>
</gene>
<dbReference type="InterPro" id="IPR006626">
    <property type="entry name" value="PbH1"/>
</dbReference>
<dbReference type="Pfam" id="PF00295">
    <property type="entry name" value="Glyco_hydro_28"/>
    <property type="match status" value="1"/>
</dbReference>
<dbReference type="InterPro" id="IPR006311">
    <property type="entry name" value="TAT_signal"/>
</dbReference>
<dbReference type="AlphaFoldDB" id="A0A6P1TFS3"/>
<dbReference type="Proteomes" id="UP000464675">
    <property type="component" value="Chromosome"/>
</dbReference>
<keyword evidence="3 4" id="KW-0326">Glycosidase</keyword>
<dbReference type="GO" id="GO:0005975">
    <property type="term" value="P:carbohydrate metabolic process"/>
    <property type="evidence" value="ECO:0007669"/>
    <property type="project" value="InterPro"/>
</dbReference>
<evidence type="ECO:0000313" key="9">
    <source>
        <dbReference type="Proteomes" id="UP000563601"/>
    </source>
</evidence>
<comment type="similarity">
    <text evidence="1 4">Belongs to the glycosyl hydrolase 28 family.</text>
</comment>
<dbReference type="PROSITE" id="PS00502">
    <property type="entry name" value="POLYGALACTURONASE"/>
    <property type="match status" value="1"/>
</dbReference>
<evidence type="ECO:0000256" key="5">
    <source>
        <dbReference type="SAM" id="SignalP"/>
    </source>
</evidence>
<feature type="signal peptide" evidence="5">
    <location>
        <begin position="1"/>
        <end position="17"/>
    </location>
</feature>
<dbReference type="EMBL" id="JACHHR010000005">
    <property type="protein sequence ID" value="MBB5213038.1"/>
    <property type="molecule type" value="Genomic_DNA"/>
</dbReference>
<evidence type="ECO:0000313" key="8">
    <source>
        <dbReference type="Proteomes" id="UP000464675"/>
    </source>
</evidence>
<keyword evidence="2 4" id="KW-0378">Hydrolase</keyword>
<dbReference type="PANTHER" id="PTHR31339">
    <property type="entry name" value="PECTIN LYASE-RELATED"/>
    <property type="match status" value="1"/>
</dbReference>
<evidence type="ECO:0000313" key="6">
    <source>
        <dbReference type="EMBL" id="MBB5213038.1"/>
    </source>
</evidence>
<dbReference type="SUPFAM" id="SSF51126">
    <property type="entry name" value="Pectin lyase-like"/>
    <property type="match status" value="1"/>
</dbReference>
<dbReference type="GO" id="GO:0004650">
    <property type="term" value="F:polygalacturonase activity"/>
    <property type="evidence" value="ECO:0007669"/>
    <property type="project" value="InterPro"/>
</dbReference>
<dbReference type="RefSeq" id="WP_161859696.1">
    <property type="nucleotide sequence ID" value="NZ_CP047491.1"/>
</dbReference>
<dbReference type="InterPro" id="IPR012334">
    <property type="entry name" value="Pectin_lyas_fold"/>
</dbReference>
<accession>A0A6P1TFS3</accession>
<dbReference type="EMBL" id="CP047491">
    <property type="protein sequence ID" value="QHQ40400.1"/>
    <property type="molecule type" value="Genomic_DNA"/>
</dbReference>
<evidence type="ECO:0000256" key="3">
    <source>
        <dbReference type="ARBA" id="ARBA00023295"/>
    </source>
</evidence>
<dbReference type="InterPro" id="IPR000743">
    <property type="entry name" value="Glyco_hydro_28"/>
</dbReference>
<dbReference type="PROSITE" id="PS51318">
    <property type="entry name" value="TAT"/>
    <property type="match status" value="1"/>
</dbReference>
<sequence length="479" mass="52065">MTGLNRRVFLQSLVAAAAVPAIPGALSQAVAMSRPPRAQYNGPWAQVPKILSAIKLPSIPARDFNLKEFGATGEGEDASAFFAAAIEASRKAGGGRVVVPAGKYRTGPIHLVSNTELHVAEGAEVHFIPEPERYLPAVKTRWEGMEMMGYSPLIYAHKAENVALTGKGLIDGGADCDTWWPWKGANTKCDNSSNEGDTQHAARAKLMEEMEAGVPVADRHYAEESFLRPPLVQFYECKNVLIEGVTLENSPFWVIHPVLCEGVTVRGVTTRSHGPNSDGCDPESCKNVLIEDCLFDNGDDCIAIKSGRNADGRRVNVPTENVVVRNCQMRDGHGGLVLGSEISGGVRNVFLEDCVMSSPHLERGLRIKTNAMRGGNIHDIYVRNLTIGQVKDVIVINFFYEEGDKGDFDPNVYNIQVENLVCKQANRAFQIRGFERAPIRGLQISNSRIDQAGSLGVIEEVTGLTVNNVTINGQAFKPG</sequence>
<feature type="chain" id="PRO_5044645718" evidence="5">
    <location>
        <begin position="18"/>
        <end position="479"/>
    </location>
</feature>
<keyword evidence="5" id="KW-0732">Signal</keyword>
<evidence type="ECO:0000256" key="1">
    <source>
        <dbReference type="ARBA" id="ARBA00008834"/>
    </source>
</evidence>
<name>A0A6P1TFS3_9GAMM</name>
<dbReference type="SMART" id="SM00710">
    <property type="entry name" value="PbH1"/>
    <property type="match status" value="6"/>
</dbReference>
<protein>
    <submittedName>
        <fullName evidence="7">Glycoside hydrolase family 28 protein</fullName>
    </submittedName>
    <submittedName>
        <fullName evidence="6">Polygalacturonase</fullName>
    </submittedName>
</protein>
<evidence type="ECO:0000256" key="2">
    <source>
        <dbReference type="ARBA" id="ARBA00022801"/>
    </source>
</evidence>
<evidence type="ECO:0000313" key="7">
    <source>
        <dbReference type="EMBL" id="QHQ40400.1"/>
    </source>
</evidence>
<organism evidence="6 9">
    <name type="scientific">Microbulbifer hydrolyticus</name>
    <dbReference type="NCBI Taxonomy" id="48074"/>
    <lineage>
        <taxon>Bacteria</taxon>
        <taxon>Pseudomonadati</taxon>
        <taxon>Pseudomonadota</taxon>
        <taxon>Gammaproteobacteria</taxon>
        <taxon>Cellvibrionales</taxon>
        <taxon>Microbulbiferaceae</taxon>
        <taxon>Microbulbifer</taxon>
    </lineage>
</organism>
<dbReference type="PANTHER" id="PTHR31339:SF9">
    <property type="entry name" value="PLASMIN AND FIBRONECTIN-BINDING PROTEIN A"/>
    <property type="match status" value="1"/>
</dbReference>
<reference evidence="6 9" key="2">
    <citation type="submission" date="2020-08" db="EMBL/GenBank/DDBJ databases">
        <title>Genomic Encyclopedia of Type Strains, Phase IV (KMG-IV): sequencing the most valuable type-strain genomes for metagenomic binning, comparative biology and taxonomic classification.</title>
        <authorList>
            <person name="Goeker M."/>
        </authorList>
    </citation>
    <scope>NUCLEOTIDE SEQUENCE [LARGE SCALE GENOMIC DNA]</scope>
    <source>
        <strain evidence="6 9">DSM 11525</strain>
    </source>
</reference>
<keyword evidence="8" id="KW-1185">Reference proteome</keyword>
<dbReference type="Proteomes" id="UP000563601">
    <property type="component" value="Unassembled WGS sequence"/>
</dbReference>
<proteinExistence type="inferred from homology"/>
<dbReference type="InterPro" id="IPR011050">
    <property type="entry name" value="Pectin_lyase_fold/virulence"/>
</dbReference>
<evidence type="ECO:0000256" key="4">
    <source>
        <dbReference type="RuleBase" id="RU361169"/>
    </source>
</evidence>
<dbReference type="OrthoDB" id="9795222at2"/>
<dbReference type="InterPro" id="IPR051801">
    <property type="entry name" value="GH28_Enzymes"/>
</dbReference>